<dbReference type="PANTHER" id="PTHR43775:SF37">
    <property type="entry name" value="SI:DKEY-61P9.11"/>
    <property type="match status" value="1"/>
</dbReference>
<dbReference type="InterPro" id="IPR036736">
    <property type="entry name" value="ACP-like_sf"/>
</dbReference>
<dbReference type="PROSITE" id="PS00455">
    <property type="entry name" value="AMP_BINDING"/>
    <property type="match status" value="1"/>
</dbReference>
<feature type="compositionally biased region" description="Low complexity" evidence="4">
    <location>
        <begin position="794"/>
        <end position="806"/>
    </location>
</feature>
<evidence type="ECO:0000256" key="1">
    <source>
        <dbReference type="ARBA" id="ARBA00022450"/>
    </source>
</evidence>
<protein>
    <submittedName>
        <fullName evidence="6">AMP-binding protein</fullName>
    </submittedName>
</protein>
<dbReference type="InterPro" id="IPR000873">
    <property type="entry name" value="AMP-dep_synth/lig_dom"/>
</dbReference>
<keyword evidence="1" id="KW-0596">Phosphopantetheine</keyword>
<dbReference type="Pfam" id="PF13193">
    <property type="entry name" value="AMP-binding_C"/>
    <property type="match status" value="1"/>
</dbReference>
<evidence type="ECO:0000313" key="6">
    <source>
        <dbReference type="EMBL" id="NNG37344.1"/>
    </source>
</evidence>
<dbReference type="Gene3D" id="3.40.47.10">
    <property type="match status" value="1"/>
</dbReference>
<dbReference type="RefSeq" id="WP_171201043.1">
    <property type="nucleotide sequence ID" value="NZ_JABEND010000012.1"/>
</dbReference>
<dbReference type="PROSITE" id="PS52004">
    <property type="entry name" value="KS3_2"/>
    <property type="match status" value="1"/>
</dbReference>
<dbReference type="GO" id="GO:0031177">
    <property type="term" value="F:phosphopantetheine binding"/>
    <property type="evidence" value="ECO:0007669"/>
    <property type="project" value="InterPro"/>
</dbReference>
<evidence type="ECO:0000259" key="5">
    <source>
        <dbReference type="PROSITE" id="PS52004"/>
    </source>
</evidence>
<organism evidence="6 7">
    <name type="scientific">Nakamurella aerolata</name>
    <dbReference type="NCBI Taxonomy" id="1656892"/>
    <lineage>
        <taxon>Bacteria</taxon>
        <taxon>Bacillati</taxon>
        <taxon>Actinomycetota</taxon>
        <taxon>Actinomycetes</taxon>
        <taxon>Nakamurellales</taxon>
        <taxon>Nakamurellaceae</taxon>
        <taxon>Nakamurella</taxon>
    </lineage>
</organism>
<sequence>MGKVGLIKEHQPSALVRADAWANTPIWQRFCALVDSDPHRPALVDGARTWTRAELMSAASRLSSRIRQAALTHPASIHPASIHPASVHPVSNRSASVPTGGGRRFGLIAKSPAANVIGALGAAASGHSYVPIDPSWPEERSRAVLSAAGVDTVFTDMAFTGRAFTDAEFADARSALSLAPWPVDSIGSLLSDSAGLSEDAALAGAAAPSQDAALAKDAVLAGDAVRPEDAVPPDGTDGESPELYVLFTSGSTGHPKAVPQYQEAVITCADNQRRSLGLSPADRLSMLAPFGYDMAAVDLYSALLGGATIVPFDLQRRGLAELPGFLVRQRVTVLHAAPTVLGAIAGVWARHGGTREHSIRIVLSGGEPLLSSLVHRLRGVFSESITIVNGYGSTEASFSCHRRIEPGEPVADGLVPIGRPLTGFEVSLVPAPDISQGSEGLAGEPAVGELVVRSRCVTTGYLPEAGVQRSNLPPERERFVDHPDGTRSFRTGDLGRRGGDGELICLGRLDRQLKRRGVRIDPIEIERRLRAHPAVDRAAVILQPAGASGQQAAAATNGDELVAVVALTALGMHATESRGVTQGVAAAGDSAGQRIESELVGQLARELPRALLPDRVVVWDRLPLTASGKIDVPAVERRMAETTAPTTGPPPKDDPPPPDDAALPDKPGPSADPTRSGQPAAPGRSVDPAGRLSQSLATQLGRADIAGDVPFFELGAHSLLLAAVHADVGAELGLEFVDFFRYPTVDELAGVVLAREQLSPDGAGIPVPNTRAQPQPTELRELREPTEQRELREPSPVAPAADPADSPWWHWVPEQTVAIVGMDGRFPGAADVDQLWRLLVRGQDPITDLHTGDLLAAGTPQRLMDNPELVRAIGRLPVESQDLVTRMMHEAGQWGDPQHALYFDAVTSAVRTSGLVAGLPPATGVYLAAGPNRHHLTQVLPALLADGASWEELLPSGIGADHLAAQLAYRLGLAGPTVAYGAGCAAGLVAICAAVTDLLDFRCDLAMAGGVHLTTPRHVRSADRTLSADGRCRALSDDSDGSGMSSGAAVVLLKRYQDALLDGDRIAALVVGGAVNNDGRARVGYTGPGVHGRHAVIAEATASAGVPASAVDHVELHATGTPWGDAIELAAVRSALEVDRRDSSAPLTVGALKSNIGNLDVAGGPAAVIKAALQLRHRTLIGNLHYRRPHPELPLADGRLSPVTRTHDWAAPSDRPEWARLVGVNSFGAGGSNAHLLLAAAPPVDRESL</sequence>
<feature type="region of interest" description="Disordered" evidence="4">
    <location>
        <begin position="633"/>
        <end position="692"/>
    </location>
</feature>
<dbReference type="Pfam" id="PF00109">
    <property type="entry name" value="ketoacyl-synt"/>
    <property type="match status" value="1"/>
</dbReference>
<dbReference type="InterPro" id="IPR014030">
    <property type="entry name" value="Ketoacyl_synth_N"/>
</dbReference>
<dbReference type="InterPro" id="IPR009081">
    <property type="entry name" value="PP-bd_ACP"/>
</dbReference>
<dbReference type="InterPro" id="IPR045851">
    <property type="entry name" value="AMP-bd_C_sf"/>
</dbReference>
<feature type="compositionally biased region" description="Basic and acidic residues" evidence="4">
    <location>
        <begin position="475"/>
        <end position="487"/>
    </location>
</feature>
<evidence type="ECO:0000256" key="3">
    <source>
        <dbReference type="ARBA" id="ARBA00022679"/>
    </source>
</evidence>
<keyword evidence="3" id="KW-0808">Transferase</keyword>
<dbReference type="Gene3D" id="1.10.1200.10">
    <property type="entry name" value="ACP-like"/>
    <property type="match status" value="1"/>
</dbReference>
<feature type="region of interest" description="Disordered" evidence="4">
    <location>
        <begin position="761"/>
        <end position="806"/>
    </location>
</feature>
<dbReference type="PANTHER" id="PTHR43775">
    <property type="entry name" value="FATTY ACID SYNTHASE"/>
    <property type="match status" value="1"/>
</dbReference>
<dbReference type="InterPro" id="IPR020841">
    <property type="entry name" value="PKS_Beta-ketoAc_synthase_dom"/>
</dbReference>
<dbReference type="SMART" id="SM00825">
    <property type="entry name" value="PKS_KS"/>
    <property type="match status" value="1"/>
</dbReference>
<dbReference type="InterPro" id="IPR020845">
    <property type="entry name" value="AMP-binding_CS"/>
</dbReference>
<dbReference type="Gene3D" id="3.30.300.30">
    <property type="match status" value="1"/>
</dbReference>
<comment type="caution">
    <text evidence="6">The sequence shown here is derived from an EMBL/GenBank/DDBJ whole genome shotgun (WGS) entry which is preliminary data.</text>
</comment>
<proteinExistence type="predicted"/>
<dbReference type="InterPro" id="IPR032821">
    <property type="entry name" value="PKS_assoc"/>
</dbReference>
<accession>A0A849A8R4</accession>
<dbReference type="InterPro" id="IPR020806">
    <property type="entry name" value="PKS_PP-bd"/>
</dbReference>
<keyword evidence="7" id="KW-1185">Reference proteome</keyword>
<reference evidence="6 7" key="1">
    <citation type="submission" date="2020-05" db="EMBL/GenBank/DDBJ databases">
        <title>Nakamurella sp. DB0629 isolated from air conditioner.</title>
        <authorList>
            <person name="Kim D.H."/>
            <person name="Kim D.-U."/>
        </authorList>
    </citation>
    <scope>NUCLEOTIDE SEQUENCE [LARGE SCALE GENOMIC DNA]</scope>
    <source>
        <strain evidence="6 7">DB0629</strain>
    </source>
</reference>
<dbReference type="InterPro" id="IPR042099">
    <property type="entry name" value="ANL_N_sf"/>
</dbReference>
<name>A0A849A8R4_9ACTN</name>
<dbReference type="Proteomes" id="UP000562984">
    <property type="component" value="Unassembled WGS sequence"/>
</dbReference>
<dbReference type="Pfam" id="PF00501">
    <property type="entry name" value="AMP-binding"/>
    <property type="match status" value="1"/>
</dbReference>
<evidence type="ECO:0000313" key="7">
    <source>
        <dbReference type="Proteomes" id="UP000562984"/>
    </source>
</evidence>
<dbReference type="SUPFAM" id="SSF47336">
    <property type="entry name" value="ACP-like"/>
    <property type="match status" value="1"/>
</dbReference>
<dbReference type="SUPFAM" id="SSF53901">
    <property type="entry name" value="Thiolase-like"/>
    <property type="match status" value="1"/>
</dbReference>
<evidence type="ECO:0000256" key="2">
    <source>
        <dbReference type="ARBA" id="ARBA00022553"/>
    </source>
</evidence>
<keyword evidence="2" id="KW-0597">Phosphoprotein</keyword>
<evidence type="ECO:0000256" key="4">
    <source>
        <dbReference type="SAM" id="MobiDB-lite"/>
    </source>
</evidence>
<dbReference type="CDD" id="cd00833">
    <property type="entry name" value="PKS"/>
    <property type="match status" value="1"/>
</dbReference>
<feature type="compositionally biased region" description="Low complexity" evidence="4">
    <location>
        <begin position="660"/>
        <end position="669"/>
    </location>
</feature>
<dbReference type="InterPro" id="IPR014031">
    <property type="entry name" value="Ketoacyl_synth_C"/>
</dbReference>
<dbReference type="SMART" id="SM00823">
    <property type="entry name" value="PKS_PP"/>
    <property type="match status" value="1"/>
</dbReference>
<dbReference type="SUPFAM" id="SSF56801">
    <property type="entry name" value="Acetyl-CoA synthetase-like"/>
    <property type="match status" value="1"/>
</dbReference>
<dbReference type="Gene3D" id="3.40.50.12780">
    <property type="entry name" value="N-terminal domain of ligase-like"/>
    <property type="match status" value="1"/>
</dbReference>
<dbReference type="Pfam" id="PF16197">
    <property type="entry name" value="KAsynt_C_assoc"/>
    <property type="match status" value="1"/>
</dbReference>
<dbReference type="Pfam" id="PF02801">
    <property type="entry name" value="Ketoacyl-synt_C"/>
    <property type="match status" value="1"/>
</dbReference>
<dbReference type="Pfam" id="PF00550">
    <property type="entry name" value="PP-binding"/>
    <property type="match status" value="1"/>
</dbReference>
<dbReference type="EMBL" id="JABEND010000012">
    <property type="protein sequence ID" value="NNG37344.1"/>
    <property type="molecule type" value="Genomic_DNA"/>
</dbReference>
<feature type="compositionally biased region" description="Basic and acidic residues" evidence="4">
    <location>
        <begin position="778"/>
        <end position="793"/>
    </location>
</feature>
<dbReference type="InterPro" id="IPR025110">
    <property type="entry name" value="AMP-bd_C"/>
</dbReference>
<feature type="region of interest" description="Disordered" evidence="4">
    <location>
        <begin position="475"/>
        <end position="494"/>
    </location>
</feature>
<feature type="domain" description="Ketosynthase family 3 (KS3)" evidence="5">
    <location>
        <begin position="814"/>
        <end position="1240"/>
    </location>
</feature>
<dbReference type="GO" id="GO:0006633">
    <property type="term" value="P:fatty acid biosynthetic process"/>
    <property type="evidence" value="ECO:0007669"/>
    <property type="project" value="TreeGrafter"/>
</dbReference>
<gene>
    <name evidence="6" type="ORF">HKD39_16885</name>
</gene>
<dbReference type="InterPro" id="IPR050091">
    <property type="entry name" value="PKS_NRPS_Biosynth_Enz"/>
</dbReference>
<dbReference type="InterPro" id="IPR016039">
    <property type="entry name" value="Thiolase-like"/>
</dbReference>
<dbReference type="AlphaFoldDB" id="A0A849A8R4"/>
<dbReference type="GO" id="GO:0004312">
    <property type="term" value="F:fatty acid synthase activity"/>
    <property type="evidence" value="ECO:0007669"/>
    <property type="project" value="TreeGrafter"/>
</dbReference>